<evidence type="ECO:0000313" key="11">
    <source>
        <dbReference type="EMBL" id="THU73409.1"/>
    </source>
</evidence>
<comment type="subcellular location">
    <subcellularLocation>
        <location evidence="1">Membrane</location>
        <topology evidence="1">Multi-pass membrane protein</topology>
    </subcellularLocation>
</comment>
<proteinExistence type="inferred from homology"/>
<dbReference type="EMBL" id="PYDT01000001">
    <property type="protein sequence ID" value="THU73409.1"/>
    <property type="molecule type" value="Genomic_DNA"/>
</dbReference>
<organism evidence="11 12">
    <name type="scientific">Musa balbisiana</name>
    <name type="common">Banana</name>
    <dbReference type="NCBI Taxonomy" id="52838"/>
    <lineage>
        <taxon>Eukaryota</taxon>
        <taxon>Viridiplantae</taxon>
        <taxon>Streptophyta</taxon>
        <taxon>Embryophyta</taxon>
        <taxon>Tracheophyta</taxon>
        <taxon>Spermatophyta</taxon>
        <taxon>Magnoliopsida</taxon>
        <taxon>Liliopsida</taxon>
        <taxon>Zingiberales</taxon>
        <taxon>Musaceae</taxon>
        <taxon>Musa</taxon>
    </lineage>
</organism>
<name>A0A4S8KE07_MUSBA</name>
<evidence type="ECO:0000256" key="7">
    <source>
        <dbReference type="ARBA" id="ARBA00032043"/>
    </source>
</evidence>
<evidence type="ECO:0000259" key="10">
    <source>
        <dbReference type="PROSITE" id="PS50850"/>
    </source>
</evidence>
<feature type="transmembrane region" description="Helical" evidence="9">
    <location>
        <begin position="460"/>
        <end position="478"/>
    </location>
</feature>
<evidence type="ECO:0000256" key="4">
    <source>
        <dbReference type="ARBA" id="ARBA00022847"/>
    </source>
</evidence>
<feature type="transmembrane region" description="Helical" evidence="9">
    <location>
        <begin position="513"/>
        <end position="533"/>
    </location>
</feature>
<accession>A0A4S8KE07</accession>
<evidence type="ECO:0000256" key="9">
    <source>
        <dbReference type="SAM" id="Phobius"/>
    </source>
</evidence>
<evidence type="ECO:0000256" key="3">
    <source>
        <dbReference type="ARBA" id="ARBA00022692"/>
    </source>
</evidence>
<keyword evidence="6 9" id="KW-0472">Membrane</keyword>
<dbReference type="InterPro" id="IPR020846">
    <property type="entry name" value="MFS_dom"/>
</dbReference>
<dbReference type="InterPro" id="IPR036259">
    <property type="entry name" value="MFS_trans_sf"/>
</dbReference>
<feature type="transmembrane region" description="Helical" evidence="9">
    <location>
        <begin position="279"/>
        <end position="299"/>
    </location>
</feature>
<dbReference type="PANTHER" id="PTHR24064">
    <property type="entry name" value="SOLUTE CARRIER FAMILY 22 MEMBER"/>
    <property type="match status" value="1"/>
</dbReference>
<feature type="domain" description="Major facilitator superfamily (MFS) profile" evidence="10">
    <location>
        <begin position="82"/>
        <end position="538"/>
    </location>
</feature>
<dbReference type="GO" id="GO:0006817">
    <property type="term" value="P:phosphate ion transport"/>
    <property type="evidence" value="ECO:0007669"/>
    <property type="project" value="UniProtKB-KW"/>
</dbReference>
<comment type="caution">
    <text evidence="11">The sequence shown here is derived from an EMBL/GenBank/DDBJ whole genome shotgun (WGS) entry which is preliminary data.</text>
</comment>
<feature type="transmembrane region" description="Helical" evidence="9">
    <location>
        <begin position="420"/>
        <end position="440"/>
    </location>
</feature>
<dbReference type="SUPFAM" id="SSF103473">
    <property type="entry name" value="MFS general substrate transporter"/>
    <property type="match status" value="1"/>
</dbReference>
<dbReference type="InterPro" id="IPR005828">
    <property type="entry name" value="MFS_sugar_transport-like"/>
</dbReference>
<dbReference type="GO" id="GO:0016020">
    <property type="term" value="C:membrane"/>
    <property type="evidence" value="ECO:0007669"/>
    <property type="project" value="UniProtKB-SubCell"/>
</dbReference>
<keyword evidence="2" id="KW-0813">Transport</keyword>
<dbReference type="Gene3D" id="1.20.1250.20">
    <property type="entry name" value="MFS general substrate transporter like domains"/>
    <property type="match status" value="1"/>
</dbReference>
<protein>
    <recommendedName>
        <fullName evidence="7">H(+)/Pi cotransporter</fullName>
    </recommendedName>
</protein>
<keyword evidence="4" id="KW-0769">Symport</keyword>
<feature type="transmembrane region" description="Helical" evidence="9">
    <location>
        <begin position="392"/>
        <end position="413"/>
    </location>
</feature>
<feature type="transmembrane region" description="Helical" evidence="9">
    <location>
        <begin position="162"/>
        <end position="181"/>
    </location>
</feature>
<sequence length="548" mass="59756">MTMPSVRCFMTHSPFEGLLKGVLSAAAEASPSSSSSMDEFQELVVQSGEREPEARSASRLELTVEEAIEQHVGSLGFAQLVHVFLVSLAWMFDAQNTLITIFSDAQPAWRCTPSSSSSASCSSSSSSDGMCGLDRGAWEWVGGNKTSIIAEWGLVCDRRFRAGIPASFFFLGSLFGSAVHGRLADSYLGRKKTVFLSCLLTSMTAFLTSLAPNIWVYALLRFSNGFARSGIGICCLVLATETVGRKWRGQVGQYGFFFFTIGFLSLPLISYPARTSWRTIYKVISLLPLAYSILIIPFVSESPRWLAVKGRTGEALDVLTKFAKLNGNKLPGNLAISNTIDTNAGSATKPESLWSARWATRRIATIMVAGFVVGFVYYGFQLNVENLNFNLYFTVGVNALMEIPAVFIGSVFLSFANRRTLFSSSAFVAGVSCILCILFTKKPTTRGGNFAQLSAESVGFMAASMVFDILYVYCVELFPTNVRNLAVSKLRQSLMLGAAIAPHLVTLGRLNPWISFLIFGGLSIFGGLMTIWLPETRNAPVCETLEQQ</sequence>
<reference evidence="11 12" key="1">
    <citation type="journal article" date="2019" name="Nat. Plants">
        <title>Genome sequencing of Musa balbisiana reveals subgenome evolution and function divergence in polyploid bananas.</title>
        <authorList>
            <person name="Yao X."/>
        </authorList>
    </citation>
    <scope>NUCLEOTIDE SEQUENCE [LARGE SCALE GENOMIC DNA]</scope>
    <source>
        <strain evidence="12">cv. DH-PKW</strain>
        <tissue evidence="11">Leaves</tissue>
    </source>
</reference>
<evidence type="ECO:0000256" key="2">
    <source>
        <dbReference type="ARBA" id="ARBA00022592"/>
    </source>
</evidence>
<evidence type="ECO:0000256" key="8">
    <source>
        <dbReference type="ARBA" id="ARBA00044504"/>
    </source>
</evidence>
<dbReference type="Proteomes" id="UP000317650">
    <property type="component" value="Chromosome 4"/>
</dbReference>
<evidence type="ECO:0000313" key="12">
    <source>
        <dbReference type="Proteomes" id="UP000317650"/>
    </source>
</evidence>
<dbReference type="GO" id="GO:0015293">
    <property type="term" value="F:symporter activity"/>
    <property type="evidence" value="ECO:0007669"/>
    <property type="project" value="UniProtKB-KW"/>
</dbReference>
<gene>
    <name evidence="11" type="ORF">C4D60_Mb04t22530</name>
</gene>
<evidence type="ECO:0000256" key="6">
    <source>
        <dbReference type="ARBA" id="ARBA00023136"/>
    </source>
</evidence>
<feature type="transmembrane region" description="Helical" evidence="9">
    <location>
        <begin position="363"/>
        <end position="380"/>
    </location>
</feature>
<comment type="similarity">
    <text evidence="8">Belongs to the major facilitator superfamily. Phosphate:H(+) symporter (TC 2.A.1.9) family.</text>
</comment>
<keyword evidence="2" id="KW-0592">Phosphate transport</keyword>
<feature type="transmembrane region" description="Helical" evidence="9">
    <location>
        <begin position="193"/>
        <end position="220"/>
    </location>
</feature>
<feature type="transmembrane region" description="Helical" evidence="9">
    <location>
        <begin position="256"/>
        <end position="273"/>
    </location>
</feature>
<keyword evidence="3 9" id="KW-0812">Transmembrane</keyword>
<dbReference type="AlphaFoldDB" id="A0A4S8KE07"/>
<evidence type="ECO:0000256" key="5">
    <source>
        <dbReference type="ARBA" id="ARBA00022989"/>
    </source>
</evidence>
<dbReference type="STRING" id="52838.A0A4S8KE07"/>
<keyword evidence="12" id="KW-1185">Reference proteome</keyword>
<dbReference type="PROSITE" id="PS50850">
    <property type="entry name" value="MFS"/>
    <property type="match status" value="1"/>
</dbReference>
<dbReference type="Pfam" id="PF00083">
    <property type="entry name" value="Sugar_tr"/>
    <property type="match status" value="1"/>
</dbReference>
<evidence type="ECO:0000256" key="1">
    <source>
        <dbReference type="ARBA" id="ARBA00004141"/>
    </source>
</evidence>
<keyword evidence="5 9" id="KW-1133">Transmembrane helix</keyword>